<dbReference type="AlphaFoldDB" id="A0ABD0P8Y5"/>
<sequence>FQRLSVMYDRRYSCRAMMFIRCTCWPCCCQLKNTTTTLSTSSRWPSANTLRTS</sequence>
<dbReference type="Proteomes" id="UP001529510">
    <property type="component" value="Unassembled WGS sequence"/>
</dbReference>
<comment type="caution">
    <text evidence="1">The sequence shown here is derived from an EMBL/GenBank/DDBJ whole genome shotgun (WGS) entry which is preliminary data.</text>
</comment>
<evidence type="ECO:0000313" key="1">
    <source>
        <dbReference type="EMBL" id="KAL0170081.1"/>
    </source>
</evidence>
<name>A0ABD0P8Y5_CIRMR</name>
<keyword evidence="2" id="KW-1185">Reference proteome</keyword>
<feature type="non-terminal residue" evidence="1">
    <location>
        <position position="53"/>
    </location>
</feature>
<proteinExistence type="predicted"/>
<gene>
    <name evidence="1" type="ORF">M9458_034677</name>
</gene>
<feature type="non-terminal residue" evidence="1">
    <location>
        <position position="1"/>
    </location>
</feature>
<organism evidence="1 2">
    <name type="scientific">Cirrhinus mrigala</name>
    <name type="common">Mrigala</name>
    <dbReference type="NCBI Taxonomy" id="683832"/>
    <lineage>
        <taxon>Eukaryota</taxon>
        <taxon>Metazoa</taxon>
        <taxon>Chordata</taxon>
        <taxon>Craniata</taxon>
        <taxon>Vertebrata</taxon>
        <taxon>Euteleostomi</taxon>
        <taxon>Actinopterygii</taxon>
        <taxon>Neopterygii</taxon>
        <taxon>Teleostei</taxon>
        <taxon>Ostariophysi</taxon>
        <taxon>Cypriniformes</taxon>
        <taxon>Cyprinidae</taxon>
        <taxon>Labeoninae</taxon>
        <taxon>Labeonini</taxon>
        <taxon>Cirrhinus</taxon>
    </lineage>
</organism>
<evidence type="ECO:0000313" key="2">
    <source>
        <dbReference type="Proteomes" id="UP001529510"/>
    </source>
</evidence>
<accession>A0ABD0P8Y5</accession>
<dbReference type="EMBL" id="JAMKFB020000017">
    <property type="protein sequence ID" value="KAL0170081.1"/>
    <property type="molecule type" value="Genomic_DNA"/>
</dbReference>
<protein>
    <submittedName>
        <fullName evidence="1">Uncharacterized protein</fullName>
    </submittedName>
</protein>
<reference evidence="1 2" key="1">
    <citation type="submission" date="2024-05" db="EMBL/GenBank/DDBJ databases">
        <title>Genome sequencing and assembly of Indian major carp, Cirrhinus mrigala (Hamilton, 1822).</title>
        <authorList>
            <person name="Mohindra V."/>
            <person name="Chowdhury L.M."/>
            <person name="Lal K."/>
            <person name="Jena J.K."/>
        </authorList>
    </citation>
    <scope>NUCLEOTIDE SEQUENCE [LARGE SCALE GENOMIC DNA]</scope>
    <source>
        <strain evidence="1">CM1030</strain>
        <tissue evidence="1">Blood</tissue>
    </source>
</reference>